<dbReference type="RefSeq" id="WP_261497490.1">
    <property type="nucleotide sequence ID" value="NZ_JAOCQF010000005.1"/>
</dbReference>
<dbReference type="Pfam" id="PF06527">
    <property type="entry name" value="TniQ"/>
    <property type="match status" value="1"/>
</dbReference>
<evidence type="ECO:0000259" key="1">
    <source>
        <dbReference type="Pfam" id="PF06527"/>
    </source>
</evidence>
<reference evidence="3" key="2">
    <citation type="submission" date="2024-05" db="EMBL/GenBank/DDBJ databases">
        <title>Defluviimonas sediminis sp. nov., isolated from mangrove sediment.</title>
        <authorList>
            <person name="Liu L."/>
            <person name="Li J."/>
            <person name="Huang Y."/>
            <person name="Pan J."/>
            <person name="Li M."/>
        </authorList>
    </citation>
    <scope>NUCLEOTIDE SEQUENCE</scope>
    <source>
        <strain evidence="3">FT324</strain>
    </source>
</reference>
<dbReference type="EMBL" id="JAOCQF010000005">
    <property type="protein sequence ID" value="MCT8331575.1"/>
    <property type="molecule type" value="Genomic_DNA"/>
</dbReference>
<proteinExistence type="predicted"/>
<feature type="domain" description="TniQ" evidence="1">
    <location>
        <begin position="29"/>
        <end position="137"/>
    </location>
</feature>
<keyword evidence="4" id="KW-1185">Reference proteome</keyword>
<evidence type="ECO:0000313" key="4">
    <source>
        <dbReference type="Proteomes" id="UP001205601"/>
    </source>
</evidence>
<reference evidence="4" key="1">
    <citation type="submission" date="2023-07" db="EMBL/GenBank/DDBJ databases">
        <title>Defluviimonas sediminis sp. nov., isolated from mangrove sediment.</title>
        <authorList>
            <person name="Liu L."/>
            <person name="Li J."/>
            <person name="Huang Y."/>
            <person name="Pan J."/>
            <person name="Li M."/>
        </authorList>
    </citation>
    <scope>NUCLEOTIDE SEQUENCE [LARGE SCALE GENOMIC DNA]</scope>
    <source>
        <strain evidence="2 4">FT324</strain>
    </source>
</reference>
<dbReference type="Proteomes" id="UP001205601">
    <property type="component" value="Unassembled WGS sequence"/>
</dbReference>
<gene>
    <name evidence="2" type="ORF">N5I32_18825</name>
    <name evidence="3" type="ORF">N5I32_19100</name>
</gene>
<protein>
    <submittedName>
        <fullName evidence="3">TniQ family protein</fullName>
    </submittedName>
</protein>
<name>A0ABT2NRW2_9RHOB</name>
<dbReference type="InterPro" id="IPR009492">
    <property type="entry name" value="TniQ"/>
</dbReference>
<organism evidence="3 4">
    <name type="scientific">Albidovulum sediminis</name>
    <dbReference type="NCBI Taxonomy" id="3066345"/>
    <lineage>
        <taxon>Bacteria</taxon>
        <taxon>Pseudomonadati</taxon>
        <taxon>Pseudomonadota</taxon>
        <taxon>Alphaproteobacteria</taxon>
        <taxon>Rhodobacterales</taxon>
        <taxon>Paracoccaceae</taxon>
        <taxon>Albidovulum</taxon>
    </lineage>
</organism>
<sequence length="283" mass="30742">MDPGLVAPRNRSAAARAVGSVTLRPLPKTVAPLRDELLSGWLARLAASNYCEISELLAHVGLDSRHADTLNFELNAEAAGRIAAAARVSPALVQSLIFPALPQNEALLTAQVPFQRCPRCSRLGLALKHWRRAWAFDCQKCGERLLPILGRSEVEVQPEKLLRRARSGAGLLEQAATSSGSVDLRRAMRAARFAMGLKKVRGDPAFALQGPRPDVRLFCLAAIAVARKRPLVKAVMFSAGIDGFARVALLAAFEKEPRLLVAVDRIVERTRQRTSPLAAESHN</sequence>
<evidence type="ECO:0000313" key="2">
    <source>
        <dbReference type="EMBL" id="MCT8331575.1"/>
    </source>
</evidence>
<comment type="caution">
    <text evidence="3">The sequence shown here is derived from an EMBL/GenBank/DDBJ whole genome shotgun (WGS) entry which is preliminary data.</text>
</comment>
<accession>A0ABT2NRW2</accession>
<dbReference type="EMBL" id="JAOCQF010000005">
    <property type="protein sequence ID" value="MCT8331629.1"/>
    <property type="molecule type" value="Genomic_DNA"/>
</dbReference>
<evidence type="ECO:0000313" key="3">
    <source>
        <dbReference type="EMBL" id="MCT8331629.1"/>
    </source>
</evidence>